<dbReference type="AlphaFoldDB" id="H1DHD5"/>
<dbReference type="SMART" id="SM00930">
    <property type="entry name" value="NIL"/>
    <property type="match status" value="1"/>
</dbReference>
<evidence type="ECO:0000256" key="4">
    <source>
        <dbReference type="ARBA" id="ARBA00023014"/>
    </source>
</evidence>
<dbReference type="InterPro" id="IPR018449">
    <property type="entry name" value="NIL_domain"/>
</dbReference>
<dbReference type="PROSITE" id="PS00198">
    <property type="entry name" value="4FE4S_FER_1"/>
    <property type="match status" value="1"/>
</dbReference>
<dbReference type="eggNOG" id="COG1135">
    <property type="taxonomic scope" value="Bacteria"/>
</dbReference>
<dbReference type="RefSeq" id="WP_009136819.1">
    <property type="nucleotide sequence ID" value="NZ_JH594596.1"/>
</dbReference>
<evidence type="ECO:0000256" key="1">
    <source>
        <dbReference type="ARBA" id="ARBA00022485"/>
    </source>
</evidence>
<evidence type="ECO:0000256" key="3">
    <source>
        <dbReference type="ARBA" id="ARBA00023004"/>
    </source>
</evidence>
<dbReference type="STRING" id="742817.HMPREF9449_01671"/>
<feature type="domain" description="4Fe-4S ferredoxin-type" evidence="5">
    <location>
        <begin position="106"/>
        <end position="135"/>
    </location>
</feature>
<dbReference type="Proteomes" id="UP000004892">
    <property type="component" value="Unassembled WGS sequence"/>
</dbReference>
<reference evidence="6 7" key="1">
    <citation type="submission" date="2012-01" db="EMBL/GenBank/DDBJ databases">
        <title>The Genome Sequence of Odoribacter laneus YIT 12061.</title>
        <authorList>
            <consortium name="The Broad Institute Genome Sequencing Platform"/>
            <person name="Earl A."/>
            <person name="Ward D."/>
            <person name="Feldgarden M."/>
            <person name="Gevers D."/>
            <person name="Morotomi M."/>
            <person name="Young S.K."/>
            <person name="Zeng Q."/>
            <person name="Gargeya S."/>
            <person name="Fitzgerald M."/>
            <person name="Haas B."/>
            <person name="Abouelleil A."/>
            <person name="Alvarado L."/>
            <person name="Arachchi H.M."/>
            <person name="Berlin A."/>
            <person name="Chapman S.B."/>
            <person name="Gearin G."/>
            <person name="Goldberg J."/>
            <person name="Griggs A."/>
            <person name="Gujja S."/>
            <person name="Hansen M."/>
            <person name="Heiman D."/>
            <person name="Howarth C."/>
            <person name="Larimer J."/>
            <person name="Lui A."/>
            <person name="MacDonald P.J.P."/>
            <person name="McCowen C."/>
            <person name="Montmayeur A."/>
            <person name="Murphy C."/>
            <person name="Neiman D."/>
            <person name="Pearson M."/>
            <person name="Priest M."/>
            <person name="Roberts A."/>
            <person name="Saif S."/>
            <person name="Shea T."/>
            <person name="Sisk P."/>
            <person name="Stolte C."/>
            <person name="Sykes S."/>
            <person name="Wortman J."/>
            <person name="Nusbaum C."/>
            <person name="Birren B."/>
        </authorList>
    </citation>
    <scope>NUCLEOTIDE SEQUENCE [LARGE SCALE GENOMIC DNA]</scope>
    <source>
        <strain evidence="6 7">YIT 12061</strain>
    </source>
</reference>
<dbReference type="Gene3D" id="3.30.70.20">
    <property type="match status" value="1"/>
</dbReference>
<dbReference type="PATRIC" id="fig|742817.3.peg.1786"/>
<dbReference type="GO" id="GO:0051539">
    <property type="term" value="F:4 iron, 4 sulfur cluster binding"/>
    <property type="evidence" value="ECO:0007669"/>
    <property type="project" value="UniProtKB-KW"/>
</dbReference>
<keyword evidence="3" id="KW-0408">Iron</keyword>
<keyword evidence="7" id="KW-1185">Reference proteome</keyword>
<accession>H1DHD5</accession>
<dbReference type="Pfam" id="PF09383">
    <property type="entry name" value="NIL"/>
    <property type="match status" value="1"/>
</dbReference>
<dbReference type="HOGENOM" id="CLU_152999_0_0_10"/>
<dbReference type="eggNOG" id="COG1145">
    <property type="taxonomic scope" value="Bacteria"/>
</dbReference>
<dbReference type="GeneID" id="98069234"/>
<dbReference type="GO" id="GO:0046872">
    <property type="term" value="F:metal ion binding"/>
    <property type="evidence" value="ECO:0007669"/>
    <property type="project" value="UniProtKB-KW"/>
</dbReference>
<proteinExistence type="predicted"/>
<organism evidence="6 7">
    <name type="scientific">Odoribacter laneus YIT 12061</name>
    <dbReference type="NCBI Taxonomy" id="742817"/>
    <lineage>
        <taxon>Bacteria</taxon>
        <taxon>Pseudomonadati</taxon>
        <taxon>Bacteroidota</taxon>
        <taxon>Bacteroidia</taxon>
        <taxon>Bacteroidales</taxon>
        <taxon>Odoribacteraceae</taxon>
        <taxon>Odoribacter</taxon>
    </lineage>
</organism>
<dbReference type="Pfam" id="PF14697">
    <property type="entry name" value="Fer4_21"/>
    <property type="match status" value="1"/>
</dbReference>
<keyword evidence="4" id="KW-0411">Iron-sulfur</keyword>
<dbReference type="PANTHER" id="PTHR43687:SF1">
    <property type="entry name" value="FERREDOXIN III"/>
    <property type="match status" value="1"/>
</dbReference>
<dbReference type="InterPro" id="IPR017896">
    <property type="entry name" value="4Fe4S_Fe-S-bd"/>
</dbReference>
<dbReference type="PANTHER" id="PTHR43687">
    <property type="entry name" value="ADENYLYLSULFATE REDUCTASE, BETA SUBUNIT"/>
    <property type="match status" value="1"/>
</dbReference>
<evidence type="ECO:0000313" key="6">
    <source>
        <dbReference type="EMBL" id="EHP47818.1"/>
    </source>
</evidence>
<evidence type="ECO:0000259" key="5">
    <source>
        <dbReference type="PROSITE" id="PS51379"/>
    </source>
</evidence>
<evidence type="ECO:0000256" key="2">
    <source>
        <dbReference type="ARBA" id="ARBA00022723"/>
    </source>
</evidence>
<dbReference type="SUPFAM" id="SSF55021">
    <property type="entry name" value="ACT-like"/>
    <property type="match status" value="1"/>
</dbReference>
<keyword evidence="1" id="KW-0004">4Fe-4S</keyword>
<name>H1DHD5_9BACT</name>
<dbReference type="InterPro" id="IPR045865">
    <property type="entry name" value="ACT-like_dom_sf"/>
</dbReference>
<dbReference type="InterPro" id="IPR017900">
    <property type="entry name" value="4Fe4S_Fe_S_CS"/>
</dbReference>
<dbReference type="PROSITE" id="PS51379">
    <property type="entry name" value="4FE4S_FER_2"/>
    <property type="match status" value="2"/>
</dbReference>
<dbReference type="SUPFAM" id="SSF54862">
    <property type="entry name" value="4Fe-4S ferredoxins"/>
    <property type="match status" value="1"/>
</dbReference>
<sequence length="138" mass="15132">MIKKLVLSFPVDATDRSLTYDLVKLYDIRINILKAEIEAGKSGKLLVELEADETQLEKGIAYLGGNGVSVSPLSSKISYDEARCIQCGNCASACFSHALTIGAPDWLLKFNPEKCIVCKLCLKSCPLKLFRIEFAEGI</sequence>
<dbReference type="EMBL" id="ADMC01000022">
    <property type="protein sequence ID" value="EHP47818.1"/>
    <property type="molecule type" value="Genomic_DNA"/>
</dbReference>
<dbReference type="Gene3D" id="3.30.70.260">
    <property type="match status" value="1"/>
</dbReference>
<gene>
    <name evidence="6" type="ORF">HMPREF9449_01671</name>
</gene>
<comment type="caution">
    <text evidence="6">The sequence shown here is derived from an EMBL/GenBank/DDBJ whole genome shotgun (WGS) entry which is preliminary data.</text>
</comment>
<protein>
    <recommendedName>
        <fullName evidence="5">4Fe-4S ferredoxin-type domain-containing protein</fullName>
    </recommendedName>
</protein>
<keyword evidence="2" id="KW-0479">Metal-binding</keyword>
<dbReference type="InterPro" id="IPR050572">
    <property type="entry name" value="Fe-S_Ferredoxin"/>
</dbReference>
<evidence type="ECO:0000313" key="7">
    <source>
        <dbReference type="Proteomes" id="UP000004892"/>
    </source>
</evidence>
<feature type="domain" description="4Fe-4S ferredoxin-type" evidence="5">
    <location>
        <begin position="75"/>
        <end position="104"/>
    </location>
</feature>